<name>A0A2G8S5B9_9APHY</name>
<evidence type="ECO:0000256" key="1">
    <source>
        <dbReference type="SAM" id="SignalP"/>
    </source>
</evidence>
<proteinExistence type="predicted"/>
<evidence type="ECO:0000313" key="3">
    <source>
        <dbReference type="Proteomes" id="UP000230002"/>
    </source>
</evidence>
<feature type="chain" id="PRO_5013956880" evidence="1">
    <location>
        <begin position="18"/>
        <end position="156"/>
    </location>
</feature>
<dbReference type="EMBL" id="AYKW01000023">
    <property type="protein sequence ID" value="PIL28945.1"/>
    <property type="molecule type" value="Genomic_DNA"/>
</dbReference>
<dbReference type="AlphaFoldDB" id="A0A2G8S5B9"/>
<protein>
    <submittedName>
        <fullName evidence="2">Uncharacterized protein</fullName>
    </submittedName>
</protein>
<dbReference type="OrthoDB" id="3178264at2759"/>
<organism evidence="2 3">
    <name type="scientific">Ganoderma sinense ZZ0214-1</name>
    <dbReference type="NCBI Taxonomy" id="1077348"/>
    <lineage>
        <taxon>Eukaryota</taxon>
        <taxon>Fungi</taxon>
        <taxon>Dikarya</taxon>
        <taxon>Basidiomycota</taxon>
        <taxon>Agaricomycotina</taxon>
        <taxon>Agaricomycetes</taxon>
        <taxon>Polyporales</taxon>
        <taxon>Polyporaceae</taxon>
        <taxon>Ganoderma</taxon>
    </lineage>
</organism>
<keyword evidence="1" id="KW-0732">Signal</keyword>
<gene>
    <name evidence="2" type="ORF">GSI_08992</name>
</gene>
<feature type="signal peptide" evidence="1">
    <location>
        <begin position="1"/>
        <end position="17"/>
    </location>
</feature>
<comment type="caution">
    <text evidence="2">The sequence shown here is derived from an EMBL/GenBank/DDBJ whole genome shotgun (WGS) entry which is preliminary data.</text>
</comment>
<keyword evidence="3" id="KW-1185">Reference proteome</keyword>
<sequence>MARIFATAGLFAYVAFAASLLANGAPARRQLGNLECNIDRAEIVFHVAQFAGIVNTLGNNTHLIAANKTVKHDVMTLQTGAQGAGEAIKQIIIALVNGEKADPNLRDQVGGNLTAVHEALVDLSSKDNSTLAVLDTANEEFVNSVNAANGVVNNCK</sequence>
<reference evidence="2 3" key="1">
    <citation type="journal article" date="2015" name="Sci. Rep.">
        <title>Chromosome-level genome map provides insights into diverse defense mechanisms in the medicinal fungus Ganoderma sinense.</title>
        <authorList>
            <person name="Zhu Y."/>
            <person name="Xu J."/>
            <person name="Sun C."/>
            <person name="Zhou S."/>
            <person name="Xu H."/>
            <person name="Nelson D.R."/>
            <person name="Qian J."/>
            <person name="Song J."/>
            <person name="Luo H."/>
            <person name="Xiang L."/>
            <person name="Li Y."/>
            <person name="Xu Z."/>
            <person name="Ji A."/>
            <person name="Wang L."/>
            <person name="Lu S."/>
            <person name="Hayward A."/>
            <person name="Sun W."/>
            <person name="Li X."/>
            <person name="Schwartz D.C."/>
            <person name="Wang Y."/>
            <person name="Chen S."/>
        </authorList>
    </citation>
    <scope>NUCLEOTIDE SEQUENCE [LARGE SCALE GENOMIC DNA]</scope>
    <source>
        <strain evidence="2 3">ZZ0214-1</strain>
    </source>
</reference>
<dbReference type="Proteomes" id="UP000230002">
    <property type="component" value="Unassembled WGS sequence"/>
</dbReference>
<accession>A0A2G8S5B9</accession>
<dbReference type="STRING" id="1077348.A0A2G8S5B9"/>
<evidence type="ECO:0000313" key="2">
    <source>
        <dbReference type="EMBL" id="PIL28945.1"/>
    </source>
</evidence>